<dbReference type="InterPro" id="IPR036291">
    <property type="entry name" value="NAD(P)-bd_dom_sf"/>
</dbReference>
<dbReference type="Pfam" id="PF00668">
    <property type="entry name" value="Condensation"/>
    <property type="match status" value="2"/>
</dbReference>
<dbReference type="GO" id="GO:0016874">
    <property type="term" value="F:ligase activity"/>
    <property type="evidence" value="ECO:0007669"/>
    <property type="project" value="UniProtKB-KW"/>
</dbReference>
<dbReference type="Gene3D" id="3.30.559.30">
    <property type="entry name" value="Nonribosomal peptide synthetase, condensation domain"/>
    <property type="match status" value="2"/>
</dbReference>
<dbReference type="Pfam" id="PF13193">
    <property type="entry name" value="AMP-binding_C"/>
    <property type="match status" value="2"/>
</dbReference>
<evidence type="ECO:0000259" key="12">
    <source>
        <dbReference type="PROSITE" id="PS50075"/>
    </source>
</evidence>
<dbReference type="CDD" id="cd05930">
    <property type="entry name" value="A_NRPS"/>
    <property type="match status" value="1"/>
</dbReference>
<proteinExistence type="inferred from homology"/>
<dbReference type="InterPro" id="IPR000873">
    <property type="entry name" value="AMP-dep_synth/lig_dom"/>
</dbReference>
<evidence type="ECO:0008006" key="16">
    <source>
        <dbReference type="Google" id="ProtNLM"/>
    </source>
</evidence>
<dbReference type="PROSITE" id="PS52004">
    <property type="entry name" value="KS3_2"/>
    <property type="match status" value="1"/>
</dbReference>
<dbReference type="InterPro" id="IPR036736">
    <property type="entry name" value="ACP-like_sf"/>
</dbReference>
<dbReference type="FunFam" id="3.30.300.30:FF:000015">
    <property type="entry name" value="Nonribosomal peptide synthase SidD"/>
    <property type="match status" value="1"/>
</dbReference>
<dbReference type="PROSITE" id="PS00606">
    <property type="entry name" value="KS3_1"/>
    <property type="match status" value="1"/>
</dbReference>
<keyword evidence="7" id="KW-0677">Repeat</keyword>
<keyword evidence="6" id="KW-0808">Transferase</keyword>
<dbReference type="InterPro" id="IPR010071">
    <property type="entry name" value="AA_adenyl_dom"/>
</dbReference>
<dbReference type="SMART" id="SM00822">
    <property type="entry name" value="PKS_KR"/>
    <property type="match status" value="1"/>
</dbReference>
<dbReference type="PANTHER" id="PTHR45527">
    <property type="entry name" value="NONRIBOSOMAL PEPTIDE SYNTHETASE"/>
    <property type="match status" value="1"/>
</dbReference>
<dbReference type="FunFam" id="3.40.50.980:FF:000001">
    <property type="entry name" value="Non-ribosomal peptide synthetase"/>
    <property type="match status" value="1"/>
</dbReference>
<dbReference type="SMART" id="SM00823">
    <property type="entry name" value="PKS_PP"/>
    <property type="match status" value="3"/>
</dbReference>
<dbReference type="InterPro" id="IPR045851">
    <property type="entry name" value="AMP-bd_C_sf"/>
</dbReference>
<dbReference type="Gene3D" id="3.40.50.12780">
    <property type="entry name" value="N-terminal domain of ligase-like"/>
    <property type="match status" value="1"/>
</dbReference>
<dbReference type="Gene3D" id="3.40.50.720">
    <property type="entry name" value="NAD(P)-binding Rossmann-like Domain"/>
    <property type="match status" value="1"/>
</dbReference>
<dbReference type="NCBIfam" id="NF003417">
    <property type="entry name" value="PRK04813.1"/>
    <property type="match status" value="2"/>
</dbReference>
<dbReference type="InterPro" id="IPR014030">
    <property type="entry name" value="Ketoacyl_synth_N"/>
</dbReference>
<gene>
    <name evidence="14" type="ORF">AMQ84_29495</name>
</gene>
<dbReference type="FunFam" id="3.30.559.30:FF:000006">
    <property type="entry name" value="Yersiniabactin polyketide/non-ribosomal peptide synthetase"/>
    <property type="match status" value="1"/>
</dbReference>
<dbReference type="PROSITE" id="PS50075">
    <property type="entry name" value="CARRIER"/>
    <property type="match status" value="3"/>
</dbReference>
<dbReference type="GO" id="GO:0044550">
    <property type="term" value="P:secondary metabolite biosynthetic process"/>
    <property type="evidence" value="ECO:0007669"/>
    <property type="project" value="TreeGrafter"/>
</dbReference>
<dbReference type="GO" id="GO:0005737">
    <property type="term" value="C:cytoplasm"/>
    <property type="evidence" value="ECO:0007669"/>
    <property type="project" value="TreeGrafter"/>
</dbReference>
<dbReference type="PROSITE" id="PS00455">
    <property type="entry name" value="AMP_BINDING"/>
    <property type="match status" value="1"/>
</dbReference>
<dbReference type="GO" id="GO:0031177">
    <property type="term" value="F:phosphopantetheine binding"/>
    <property type="evidence" value="ECO:0007669"/>
    <property type="project" value="InterPro"/>
</dbReference>
<dbReference type="GO" id="GO:0017000">
    <property type="term" value="P:antibiotic biosynthetic process"/>
    <property type="evidence" value="ECO:0007669"/>
    <property type="project" value="UniProtKB-KW"/>
</dbReference>
<feature type="domain" description="Carrier" evidence="12">
    <location>
        <begin position="3391"/>
        <end position="3466"/>
    </location>
</feature>
<dbReference type="PATRIC" id="fig|483937.3.peg.1828"/>
<dbReference type="CDD" id="cd19531">
    <property type="entry name" value="LCL_NRPS-like"/>
    <property type="match status" value="1"/>
</dbReference>
<keyword evidence="5" id="KW-0436">Ligase</keyword>
<dbReference type="InterPro" id="IPR057326">
    <property type="entry name" value="KR_dom"/>
</dbReference>
<dbReference type="SUPFAM" id="SSF53901">
    <property type="entry name" value="Thiolase-like"/>
    <property type="match status" value="1"/>
</dbReference>
<dbReference type="SUPFAM" id="SSF47336">
    <property type="entry name" value="ACP-like"/>
    <property type="match status" value="3"/>
</dbReference>
<dbReference type="Pfam" id="PF16197">
    <property type="entry name" value="KAsynt_C_assoc"/>
    <property type="match status" value="1"/>
</dbReference>
<evidence type="ECO:0000256" key="3">
    <source>
        <dbReference type="ARBA" id="ARBA00022450"/>
    </source>
</evidence>
<feature type="domain" description="Ketosynthase family 3 (KS3)" evidence="13">
    <location>
        <begin position="6"/>
        <end position="430"/>
    </location>
</feature>
<evidence type="ECO:0000256" key="4">
    <source>
        <dbReference type="ARBA" id="ARBA00022553"/>
    </source>
</evidence>
<dbReference type="SUPFAM" id="SSF52777">
    <property type="entry name" value="CoA-dependent acyltransferases"/>
    <property type="match status" value="4"/>
</dbReference>
<reference evidence="14 15" key="1">
    <citation type="submission" date="2015-08" db="EMBL/GenBank/DDBJ databases">
        <title>Genomes of Paenibacillus riograndensis.</title>
        <authorList>
            <person name="Sant'Anna F.H."/>
            <person name="Souza R."/>
            <person name="Ambrosini A."/>
            <person name="Bach E."/>
            <person name="Fernandes G."/>
            <person name="Balsanelli E."/>
            <person name="Baura V.A."/>
            <person name="Pedrosa F.O."/>
            <person name="Souza E.M."/>
            <person name="Passaglia L."/>
        </authorList>
    </citation>
    <scope>NUCLEOTIDE SEQUENCE [LARGE SCALE GENOMIC DNA]</scope>
    <source>
        <strain evidence="14 15">CAS34</strain>
    </source>
</reference>
<dbReference type="PANTHER" id="PTHR45527:SF1">
    <property type="entry name" value="FATTY ACID SYNTHASE"/>
    <property type="match status" value="1"/>
</dbReference>
<dbReference type="InterPro" id="IPR006162">
    <property type="entry name" value="Ppantetheine_attach_site"/>
</dbReference>
<evidence type="ECO:0000313" key="14">
    <source>
        <dbReference type="EMBL" id="KWX70223.1"/>
    </source>
</evidence>
<evidence type="ECO:0000256" key="8">
    <source>
        <dbReference type="ARBA" id="ARBA00023194"/>
    </source>
</evidence>
<dbReference type="Pfam" id="PF00501">
    <property type="entry name" value="AMP-binding"/>
    <property type="match status" value="2"/>
</dbReference>
<dbReference type="InterPro" id="IPR025110">
    <property type="entry name" value="AMP-bd_C"/>
</dbReference>
<evidence type="ECO:0000256" key="9">
    <source>
        <dbReference type="ARBA" id="ARBA00023268"/>
    </source>
</evidence>
<evidence type="ECO:0000259" key="13">
    <source>
        <dbReference type="PROSITE" id="PS52004"/>
    </source>
</evidence>
<dbReference type="Gene3D" id="3.40.50.980">
    <property type="match status" value="2"/>
</dbReference>
<comment type="cofactor">
    <cofactor evidence="1">
        <name>pantetheine 4'-phosphate</name>
        <dbReference type="ChEBI" id="CHEBI:47942"/>
    </cofactor>
</comment>
<keyword evidence="3" id="KW-0596">Phosphopantetheine</keyword>
<keyword evidence="4" id="KW-0597">Phosphoprotein</keyword>
<evidence type="ECO:0000256" key="11">
    <source>
        <dbReference type="SAM" id="MobiDB-lite"/>
    </source>
</evidence>
<name>A0A132TG82_9BACL</name>
<dbReference type="InterPro" id="IPR023213">
    <property type="entry name" value="CAT-like_dom_sf"/>
</dbReference>
<dbReference type="Gene3D" id="3.30.300.30">
    <property type="match status" value="2"/>
</dbReference>
<dbReference type="InterPro" id="IPR020841">
    <property type="entry name" value="PKS_Beta-ketoAc_synthase_dom"/>
</dbReference>
<evidence type="ECO:0000256" key="7">
    <source>
        <dbReference type="ARBA" id="ARBA00022737"/>
    </source>
</evidence>
<evidence type="ECO:0000256" key="2">
    <source>
        <dbReference type="ARBA" id="ARBA00006432"/>
    </source>
</evidence>
<dbReference type="InterPro" id="IPR013968">
    <property type="entry name" value="PKS_KR"/>
</dbReference>
<dbReference type="Gene3D" id="3.30.559.10">
    <property type="entry name" value="Chloramphenicol acetyltransferase-like domain"/>
    <property type="match status" value="2"/>
</dbReference>
<dbReference type="InterPro" id="IPR018201">
    <property type="entry name" value="Ketoacyl_synth_AS"/>
</dbReference>
<comment type="similarity">
    <text evidence="10">In the C-terminal section; belongs to the NRP synthetase family.</text>
</comment>
<dbReference type="Gene3D" id="3.40.47.10">
    <property type="match status" value="1"/>
</dbReference>
<sequence length="3502" mass="391937">MQNYSGLEIAVIGLAGRFPGAGTISEYWDNLKNGVHSVQTFSEQELIAAGVEPGLAAKAEYVKAKGYLEAGHCFDARFFDYTPLEAELMDPQMKVFHECIWAALEDAGYAAEADQQLIGLFAGASPNHMWEGLMGLSGKSGVLGHWAASQLLDKDYLSLRIAHKLNLKGPALSIYTACSTSLVAVHMAAQSLLNGECDIALAGGVTVTLPEKSGYEYQEGMILSPDGKCRAFDADGKGIVGGDGAGAAVLKRLQDALDDGDQIYAVIKGSAVNNDGQQKTGFTAPSTIGQAEVIRTALKLAEVSPDSIDYIECHGTGTPLGDPIELEALELGYNPERRHACALGSVKTNIGHLDSAAGIASFIKTVLALKHHMLPPSLHFQTPNPVLKVIEKGFYINDRLTEWPRKNEPLRAGISAFGIGGTNAHIIVEQAPPQREASAGREWQLLPVSAKTPSALAEIKQDLERYSKAEPRRLEDIAYTLQVGRKHFPIRELALVNRKSQRVLQFAETATMKGTAGLENAPVIFVIPDFTQRLWSESELDELEQLYQEEPGARRFLNQVLGMMNRLVPDGAAVKLEDLRKRECHPVVAFGSYYAVGKLLIEWGLHPEAVIGRGKSQWLAACLSGELSLEEAVRSFLLGLDECGMEQPEAGRRSSRREEIWLVLGAGDEAQPFWDNQSSKPQIVALEKLNTYSLMAAVGTMWLYGKAIKWRELYQHEQRNRLSLPTYAFDRQEFPVDPELFDLNHLLNRPPSGKGWTPANRNDIRKWFYIPAWESAALPNYEGRMLSRDAVWFIFCDPGGLGEALGDLLRQQQIRCIMVEHAEHYQQVTADHYRVNPLRSEEMDRLYHSLEAVPDHICYLWTVTSPMEPELANIETGQQLFLHHILRLVQFLGTAAAAQEVHLQIASNGLYSITQEEMLCPMKGLLLGASKIIPYEYPNIRVCHVDFPLAEGNPARQREQARQMLREFQFEFPNKQVAYRGKSRWIESVQQPLLLASPGKVSLFKNNLVCMITGGLGGMGLALAEYLATQYTARLVLVGRSAFPPKSEWDQWMNRPDEAEVARIIRTIRSLEAAGAVIEVYGADISDFSAMQQVVARAEARLGPITGVLHTAGVADYAGVIQRRTQAMTDEVLLPKVKGTIVLDTLFRNRKLDFFVLFSSIGNYIYGRKFGQVGYNAANEFLDAFVHYRLQHREGFTATINWNDWAEAGMSVKAMEKSRGLHKEVNDLQFEAEAITTEQGVNVFRYIMENQMNRVIVSALDLLALMEESNNISVEAILEQEAAAHAMEAAPATAGSSSLLTEAGLQQQIADIWSTVLGMEAIGIDEDFFALGGDSLKAITIVSLVFKKLGVKLPLPAFFHKPTIREISRIIREANRTDYARIKRAPQKAGYPLTPGQKRLYFLSQMEQENKQYNNIIALQVGGPLDFGKLEACLKQLIRRHESLRTCFRRIDGEWVQWIEEEVQLALDVVDIRGTVNDKHIEAWIQAFDLAAAPLWKIGVFKEGEHRHLIVFNIHHIITDGTSNAILIDEFTTLYQNDGKPGALPPLTIQYKDYAEWRMDEANTANEAAEAYWLETFSGEIPLLHLPADHSRPAFKTYRGSAEMFSIPKEQVLEFKQLAAEQEATLYMVLFAVWNILLAKLSDQEEIIVGVPTSGRNHSDIEHVIGMFVNTLPIKSRISAKQTFAEILHAMKANISNALEHQDYPFEDLVSQLQITRDFGRNPLFDVMFAFQNANAQQQEAGQAQLNELEMMPYPYTTTTSRFDLTLDGEERAGELVFTLEYATDLFTRETVMRLIRYFRTILLEVLKHPAQKAGLIHLPDDQETDRLLNRFNQTAGEYPEHRTVHQLFAARVKKHPHQAAVTFRDQSITYDELNRRAQQAACALRAQGIGPDQIVALITTRSVDMIAGILAILQAGGAYLPIDPGLPANRIAYMLDDAGVQVILTNTSVENQGNRIVVDMRSLELDHGAPLPVPPVHSSRNLAYCMYTSGTTGLPKGILVEHRSLLNFFSAISDVLSFGKGETFLSLTTVSFDIFWLESILPLLAGYQVVIADELQQKDVHALLALVKQAGISVMQTTPSRLKLLLADAELAKALGALRYLLIGGEPLPQALAEQARSILPGGRIFNLYGPTETTIWSTAQEVTAGPVNIGKPLKNTQVYILNDELLLQPIGVPGILYIGGHGVVRGYQNNPELTAQRFIDNPYRPGEQIYCTGDIAKWTEEGTIEYLGRADFQVKIRGYRIELAEIEQQLDAHPAIEKSVVRAQRDDLDEPMLVAYYTTARTVSGAELREFLLKFLPVYMIPQHFMELGKLPLMISGKLDVKALPPVTVTLVQSGETRKPQDEVEEKLLEIWKNVLRIGDAGVQDGFFELGGNSIQIMQLVYEINKCFPVSFQFTHFIERQTIERIADFIKEAIQEERKEELPFIAADPANRHEPFPLTNVQMAYYLGRSSHFELGGVSTHSYLEMATELDIRRLNQCLNTLIQRHPALHTVYLPDATQQILPEVPEYAICEYDLSGYTEEAKNKRIAKERDRMSHHIFNPNVWPLFEIVAFRLSPVESLLCISFDLLIMDAYSLEILQEEILALYADSSLQLEELSITFRDYLVGYQQMKSGKWYLEDKEYWLQKVEDFPLAPGLPLLTQPQHVKNPYFKRKSKHYSQQHWRQLKQISQNHNLTPSAVLCTVYAEVLANWSNQLQFGLNLTLFNRLPLHSDVDKLIGDFTSLLLLEVRMNPKDSFWEKAGNIQRVLMEALAHRHFDGIDVMREISKRRELGNKALLPIVFTSALFDNGEDGGEAAEKQGEASDGEQSTNGITQTSQVYLDNQVALIHGKMVINWDYISELFDPAVMDAMFAQYLSRIEAILHSREEVGFPALPASDYASIQAYNHTEEPIPSKTLHGLFEEAVHQTPSAVAIEADNASITYKELDDRADKVAGSLRRLGVSAGDRVGLIARKEIATFINILGILKSGAAYVPIDPEYPQERVDYIRNHSQCKLVLETDYYEKNCRGQHPAELQRHNHLPESLAYVIYTSGSTGNPKGVMISHQAVCNTIQDINQKFQVGAADRMLGISSLCFDLSVYDIFGAFAAGATLVLVKDQKDIRQLADTLSAQKITIWNSVPAIMDRVGSEIKAQGISRENHDLRLVLLSGDWIPLHLPETVKQLFPAAKLISCGGATEASIWSIYYPIDEVMPQWTSIPYGMPLANQQFYVLNQQMDFCPLEVSGELYIGGSGVANGYLNDPEKTSHSFIHHPELGYIYRTGDYGVLHRDGCMEFLGRKDQQVKVGGYRIELGEVEAQLLRCGGVRHAVVLAADGEDKRLGAYLIPDSHSADQAAFINEVRARIAKVLPDYMIPHYFVVLEQFPLTANGKMDVQALLKQQPAGKKQKSAYAAPRNDVEERIVNIFKELLEADQIGTLDNFFEMGINSVQIAMINNKLKQEFQKEIPLLTLFEYANIHALAEYLSGNDQNEPDDVPQEQQVTRNQGKERMKQRSAKRRGPTDSE</sequence>
<dbReference type="Gene3D" id="3.40.366.10">
    <property type="entry name" value="Malonyl-Coenzyme A Acyl Carrier Protein, domain 2"/>
    <property type="match status" value="1"/>
</dbReference>
<protein>
    <recommendedName>
        <fullName evidence="16">Amino acid adenylation domain-containing protein</fullName>
    </recommendedName>
</protein>
<dbReference type="Gene3D" id="2.30.38.10">
    <property type="entry name" value="Luciferase, Domain 3"/>
    <property type="match status" value="1"/>
</dbReference>
<feature type="region of interest" description="Disordered" evidence="11">
    <location>
        <begin position="3464"/>
        <end position="3502"/>
    </location>
</feature>
<dbReference type="InterPro" id="IPR001227">
    <property type="entry name" value="Ac_transferase_dom_sf"/>
</dbReference>
<dbReference type="Gene3D" id="1.10.1200.10">
    <property type="entry name" value="ACP-like"/>
    <property type="match status" value="3"/>
</dbReference>
<evidence type="ECO:0000256" key="5">
    <source>
        <dbReference type="ARBA" id="ARBA00022598"/>
    </source>
</evidence>
<dbReference type="RefSeq" id="WP_060863324.1">
    <property type="nucleotide sequence ID" value="NZ_LIRB01000148.1"/>
</dbReference>
<dbReference type="GO" id="GO:0043041">
    <property type="term" value="P:amino acid activation for nonribosomal peptide biosynthetic process"/>
    <property type="evidence" value="ECO:0007669"/>
    <property type="project" value="TreeGrafter"/>
</dbReference>
<dbReference type="InterPro" id="IPR057737">
    <property type="entry name" value="Condensation_MtbB-like"/>
</dbReference>
<evidence type="ECO:0000313" key="15">
    <source>
        <dbReference type="Proteomes" id="UP000070475"/>
    </source>
</evidence>
<organism evidence="14 15">
    <name type="scientific">Paenibacillus riograndensis</name>
    <dbReference type="NCBI Taxonomy" id="483937"/>
    <lineage>
        <taxon>Bacteria</taxon>
        <taxon>Bacillati</taxon>
        <taxon>Bacillota</taxon>
        <taxon>Bacilli</taxon>
        <taxon>Bacillales</taxon>
        <taxon>Paenibacillaceae</taxon>
        <taxon>Paenibacillus</taxon>
        <taxon>Paenibacillus sonchi group</taxon>
    </lineage>
</organism>
<dbReference type="EMBL" id="LIRB01000148">
    <property type="protein sequence ID" value="KWX70223.1"/>
    <property type="molecule type" value="Genomic_DNA"/>
</dbReference>
<dbReference type="Proteomes" id="UP000070475">
    <property type="component" value="Unassembled WGS sequence"/>
</dbReference>
<dbReference type="InterPro" id="IPR020806">
    <property type="entry name" value="PKS_PP-bd"/>
</dbReference>
<dbReference type="CDD" id="cd12114">
    <property type="entry name" value="A_NRPS_TlmIV_like"/>
    <property type="match status" value="1"/>
</dbReference>
<dbReference type="Pfam" id="PF00109">
    <property type="entry name" value="ketoacyl-synt"/>
    <property type="match status" value="1"/>
</dbReference>
<evidence type="ECO:0000256" key="6">
    <source>
        <dbReference type="ARBA" id="ARBA00022679"/>
    </source>
</evidence>
<dbReference type="SMART" id="SM00825">
    <property type="entry name" value="PKS_KS"/>
    <property type="match status" value="1"/>
</dbReference>
<dbReference type="CDD" id="cd19535">
    <property type="entry name" value="Cyc_NRPS"/>
    <property type="match status" value="1"/>
</dbReference>
<feature type="domain" description="Carrier" evidence="12">
    <location>
        <begin position="2341"/>
        <end position="2416"/>
    </location>
</feature>
<evidence type="ECO:0000256" key="1">
    <source>
        <dbReference type="ARBA" id="ARBA00001957"/>
    </source>
</evidence>
<comment type="caution">
    <text evidence="14">The sequence shown here is derived from an EMBL/GenBank/DDBJ whole genome shotgun (WGS) entry which is preliminary data.</text>
</comment>
<dbReference type="CDD" id="cd08953">
    <property type="entry name" value="KR_2_SDR_x"/>
    <property type="match status" value="1"/>
</dbReference>
<dbReference type="CDD" id="cd00833">
    <property type="entry name" value="PKS"/>
    <property type="match status" value="1"/>
</dbReference>
<keyword evidence="15" id="KW-1185">Reference proteome</keyword>
<dbReference type="InterPro" id="IPR020845">
    <property type="entry name" value="AMP-binding_CS"/>
</dbReference>
<feature type="domain" description="Carrier" evidence="12">
    <location>
        <begin position="1300"/>
        <end position="1375"/>
    </location>
</feature>
<dbReference type="GO" id="GO:0006633">
    <property type="term" value="P:fatty acid biosynthetic process"/>
    <property type="evidence" value="ECO:0007669"/>
    <property type="project" value="InterPro"/>
</dbReference>
<comment type="similarity">
    <text evidence="2">Belongs to the ATP-dependent AMP-binding enzyme family.</text>
</comment>
<dbReference type="OrthoDB" id="9765680at2"/>
<dbReference type="InterPro" id="IPR042099">
    <property type="entry name" value="ANL_N_sf"/>
</dbReference>
<dbReference type="SUPFAM" id="SSF56801">
    <property type="entry name" value="Acetyl-CoA synthetase-like"/>
    <property type="match status" value="2"/>
</dbReference>
<dbReference type="Pfam" id="PF02801">
    <property type="entry name" value="Ketoacyl-synt_C"/>
    <property type="match status" value="1"/>
</dbReference>
<accession>A0A132TG82</accession>
<keyword evidence="9" id="KW-0511">Multifunctional enzyme</keyword>
<dbReference type="InterPro" id="IPR032821">
    <property type="entry name" value="PKS_assoc"/>
</dbReference>
<keyword evidence="8" id="KW-0045">Antibiotic biosynthesis</keyword>
<dbReference type="Pfam" id="PF08659">
    <property type="entry name" value="KR"/>
    <property type="match status" value="1"/>
</dbReference>
<dbReference type="NCBIfam" id="TIGR01733">
    <property type="entry name" value="AA-adenyl-dom"/>
    <property type="match status" value="2"/>
</dbReference>
<evidence type="ECO:0000256" key="10">
    <source>
        <dbReference type="ARBA" id="ARBA00029443"/>
    </source>
</evidence>
<dbReference type="Pfam" id="PF00550">
    <property type="entry name" value="PP-binding"/>
    <property type="match status" value="3"/>
</dbReference>
<dbReference type="InterPro" id="IPR009081">
    <property type="entry name" value="PP-bd_ACP"/>
</dbReference>
<dbReference type="Gene3D" id="3.30.70.3290">
    <property type="match status" value="2"/>
</dbReference>
<dbReference type="InterPro" id="IPR001242">
    <property type="entry name" value="Condensation_dom"/>
</dbReference>
<dbReference type="PROSITE" id="PS00012">
    <property type="entry name" value="PHOSPHOPANTETHEINE"/>
    <property type="match status" value="1"/>
</dbReference>
<dbReference type="InterPro" id="IPR016039">
    <property type="entry name" value="Thiolase-like"/>
</dbReference>
<dbReference type="InterPro" id="IPR014031">
    <property type="entry name" value="Ketoacyl_synth_C"/>
</dbReference>
<dbReference type="GO" id="GO:0004315">
    <property type="term" value="F:3-oxoacyl-[acyl-carrier-protein] synthase activity"/>
    <property type="evidence" value="ECO:0007669"/>
    <property type="project" value="InterPro"/>
</dbReference>
<dbReference type="FunFam" id="3.30.559.10:FF:000023">
    <property type="entry name" value="Non-ribosomal peptide synthetase"/>
    <property type="match status" value="1"/>
</dbReference>
<dbReference type="SUPFAM" id="SSF51735">
    <property type="entry name" value="NAD(P)-binding Rossmann-fold domains"/>
    <property type="match status" value="2"/>
</dbReference>